<dbReference type="KEGG" id="dpx:DAPPUDRAFT_118473"/>
<dbReference type="Proteomes" id="UP000000305">
    <property type="component" value="Unassembled WGS sequence"/>
</dbReference>
<keyword evidence="2" id="KW-0964">Secreted</keyword>
<evidence type="ECO:0000256" key="3">
    <source>
        <dbReference type="ARBA" id="ARBA00023119"/>
    </source>
</evidence>
<dbReference type="AlphaFoldDB" id="E9HVQ5"/>
<dbReference type="GO" id="GO:0005581">
    <property type="term" value="C:collagen trimer"/>
    <property type="evidence" value="ECO:0007669"/>
    <property type="project" value="UniProtKB-KW"/>
</dbReference>
<dbReference type="PhylomeDB" id="E9HVQ5"/>
<reference evidence="5 6" key="1">
    <citation type="journal article" date="2011" name="Science">
        <title>The ecoresponsive genome of Daphnia pulex.</title>
        <authorList>
            <person name="Colbourne J.K."/>
            <person name="Pfrender M.E."/>
            <person name="Gilbert D."/>
            <person name="Thomas W.K."/>
            <person name="Tucker A."/>
            <person name="Oakley T.H."/>
            <person name="Tokishita S."/>
            <person name="Aerts A."/>
            <person name="Arnold G.J."/>
            <person name="Basu M.K."/>
            <person name="Bauer D.J."/>
            <person name="Caceres C.E."/>
            <person name="Carmel L."/>
            <person name="Casola C."/>
            <person name="Choi J.H."/>
            <person name="Detter J.C."/>
            <person name="Dong Q."/>
            <person name="Dusheyko S."/>
            <person name="Eads B.D."/>
            <person name="Frohlich T."/>
            <person name="Geiler-Samerotte K.A."/>
            <person name="Gerlach D."/>
            <person name="Hatcher P."/>
            <person name="Jogdeo S."/>
            <person name="Krijgsveld J."/>
            <person name="Kriventseva E.V."/>
            <person name="Kultz D."/>
            <person name="Laforsch C."/>
            <person name="Lindquist E."/>
            <person name="Lopez J."/>
            <person name="Manak J.R."/>
            <person name="Muller J."/>
            <person name="Pangilinan J."/>
            <person name="Patwardhan R.P."/>
            <person name="Pitluck S."/>
            <person name="Pritham E.J."/>
            <person name="Rechtsteiner A."/>
            <person name="Rho M."/>
            <person name="Rogozin I.B."/>
            <person name="Sakarya O."/>
            <person name="Salamov A."/>
            <person name="Schaack S."/>
            <person name="Shapiro H."/>
            <person name="Shiga Y."/>
            <person name="Skalitzky C."/>
            <person name="Smith Z."/>
            <person name="Souvorov A."/>
            <person name="Sung W."/>
            <person name="Tang Z."/>
            <person name="Tsuchiya D."/>
            <person name="Tu H."/>
            <person name="Vos H."/>
            <person name="Wang M."/>
            <person name="Wolf Y.I."/>
            <person name="Yamagata H."/>
            <person name="Yamada T."/>
            <person name="Ye Y."/>
            <person name="Shaw J.R."/>
            <person name="Andrews J."/>
            <person name="Crease T.J."/>
            <person name="Tang H."/>
            <person name="Lucas S.M."/>
            <person name="Robertson H.M."/>
            <person name="Bork P."/>
            <person name="Koonin E.V."/>
            <person name="Zdobnov E.M."/>
            <person name="Grigoriev I.V."/>
            <person name="Lynch M."/>
            <person name="Boore J.L."/>
        </authorList>
    </citation>
    <scope>NUCLEOTIDE SEQUENCE [LARGE SCALE GENOMIC DNA]</scope>
</reference>
<dbReference type="OrthoDB" id="5946070at2759"/>
<dbReference type="SMART" id="SM00038">
    <property type="entry name" value="COLFI"/>
    <property type="match status" value="1"/>
</dbReference>
<proteinExistence type="predicted"/>
<dbReference type="EMBL" id="GL732866">
    <property type="protein sequence ID" value="EFX64177.1"/>
    <property type="molecule type" value="Genomic_DNA"/>
</dbReference>
<accession>E9HVQ5</accession>
<evidence type="ECO:0000313" key="5">
    <source>
        <dbReference type="EMBL" id="EFX64177.1"/>
    </source>
</evidence>
<dbReference type="Gene3D" id="2.60.120.1000">
    <property type="match status" value="1"/>
</dbReference>
<dbReference type="InterPro" id="IPR036056">
    <property type="entry name" value="Fibrinogen-like_C"/>
</dbReference>
<dbReference type="HOGENOM" id="CLU_1462755_0_0_1"/>
<dbReference type="SUPFAM" id="SSF56496">
    <property type="entry name" value="Fibrinogen C-terminal domain-like"/>
    <property type="match status" value="1"/>
</dbReference>
<dbReference type="GO" id="GO:0005201">
    <property type="term" value="F:extracellular matrix structural constituent"/>
    <property type="evidence" value="ECO:0007669"/>
    <property type="project" value="InterPro"/>
</dbReference>
<comment type="subcellular location">
    <subcellularLocation>
        <location evidence="1">Secreted</location>
    </subcellularLocation>
</comment>
<dbReference type="GO" id="GO:0070492">
    <property type="term" value="F:oligosaccharide binding"/>
    <property type="evidence" value="ECO:0000318"/>
    <property type="project" value="GO_Central"/>
</dbReference>
<evidence type="ECO:0000256" key="2">
    <source>
        <dbReference type="ARBA" id="ARBA00022525"/>
    </source>
</evidence>
<keyword evidence="6" id="KW-1185">Reference proteome</keyword>
<evidence type="ECO:0000256" key="1">
    <source>
        <dbReference type="ARBA" id="ARBA00004613"/>
    </source>
</evidence>
<organism evidence="5 6">
    <name type="scientific">Daphnia pulex</name>
    <name type="common">Water flea</name>
    <dbReference type="NCBI Taxonomy" id="6669"/>
    <lineage>
        <taxon>Eukaryota</taxon>
        <taxon>Metazoa</taxon>
        <taxon>Ecdysozoa</taxon>
        <taxon>Arthropoda</taxon>
        <taxon>Crustacea</taxon>
        <taxon>Branchiopoda</taxon>
        <taxon>Diplostraca</taxon>
        <taxon>Cladocera</taxon>
        <taxon>Anomopoda</taxon>
        <taxon>Daphniidae</taxon>
        <taxon>Daphnia</taxon>
    </lineage>
</organism>
<dbReference type="GO" id="GO:0005615">
    <property type="term" value="C:extracellular space"/>
    <property type="evidence" value="ECO:0000318"/>
    <property type="project" value="GO_Central"/>
</dbReference>
<dbReference type="NCBIfam" id="NF040941">
    <property type="entry name" value="GGGWT_bact"/>
    <property type="match status" value="1"/>
</dbReference>
<evidence type="ECO:0000313" key="6">
    <source>
        <dbReference type="Proteomes" id="UP000000305"/>
    </source>
</evidence>
<sequence length="185" mass="20388">MLEEKISRIELALKVHRETNSESASLKTDEEISRQVAGKSAMPRTCQDVRSADPSLSSGMYWIDPDVQGVGDAPIQVYCDMASGSPSVLHNSESPMNVGHSTDPGCYSRGVNYSATNRQMAALVELSSECHQSFKTFTPVSAESTEIAWKLLPSEIAIILQLFTVEVPISSLFRLWMQNLAPQFF</sequence>
<dbReference type="InterPro" id="IPR000885">
    <property type="entry name" value="Fib_collagen_C"/>
</dbReference>
<gene>
    <name evidence="5" type="ORF">DAPPUDRAFT_118473</name>
</gene>
<dbReference type="Pfam" id="PF01410">
    <property type="entry name" value="COLFI"/>
    <property type="match status" value="1"/>
</dbReference>
<name>E9HVQ5_DAPPU</name>
<protein>
    <recommendedName>
        <fullName evidence="4">Fibrillar collagen NC1 domain-containing protein</fullName>
    </recommendedName>
</protein>
<dbReference type="InParanoid" id="E9HVQ5"/>
<keyword evidence="3" id="KW-0176">Collagen</keyword>
<feature type="domain" description="Fibrillar collagen NC1" evidence="4">
    <location>
        <begin position="17"/>
        <end position="172"/>
    </location>
</feature>
<evidence type="ECO:0000259" key="4">
    <source>
        <dbReference type="SMART" id="SM00038"/>
    </source>
</evidence>